<gene>
    <name evidence="1" type="ORF">Clopa_4548</name>
</gene>
<sequence length="88" mass="10399">MSEYRLDVKGSVDLSDYGNIYEYMDIIGVNDKFTISMDYLDEKNIELIITMLKYKDFTIVDNGKNEQGKYYIKAHKDSSQFRHIQINN</sequence>
<dbReference type="STRING" id="86416.Clopa_4548"/>
<evidence type="ECO:0000313" key="1">
    <source>
        <dbReference type="EMBL" id="AGK99255.1"/>
    </source>
</evidence>
<dbReference type="AlphaFoldDB" id="R4KI12"/>
<dbReference type="HOGENOM" id="CLU_195851_0_0_9"/>
<accession>R4KI12</accession>
<name>R4KI12_CLOPA</name>
<dbReference type="RefSeq" id="WP_015617524.1">
    <property type="nucleotide sequence ID" value="NC_021182.1"/>
</dbReference>
<dbReference type="eggNOG" id="ENOG50324N2">
    <property type="taxonomic scope" value="Bacteria"/>
</dbReference>
<evidence type="ECO:0000313" key="2">
    <source>
        <dbReference type="Proteomes" id="UP000013523"/>
    </source>
</evidence>
<dbReference type="EMBL" id="CP003261">
    <property type="protein sequence ID" value="AGK99255.1"/>
    <property type="molecule type" value="Genomic_DNA"/>
</dbReference>
<dbReference type="Proteomes" id="UP000013523">
    <property type="component" value="Chromosome"/>
</dbReference>
<dbReference type="OrthoDB" id="1935443at2"/>
<proteinExistence type="predicted"/>
<dbReference type="PATRIC" id="fig|86416.3.peg.4554"/>
<keyword evidence="2" id="KW-1185">Reference proteome</keyword>
<protein>
    <submittedName>
        <fullName evidence="1">Uncharacterized protein</fullName>
    </submittedName>
</protein>
<reference evidence="1 2" key="1">
    <citation type="submission" date="2012-01" db="EMBL/GenBank/DDBJ databases">
        <title>Complete sequence of chromosome of Clostridium pasteurianum BC1.</title>
        <authorList>
            <consortium name="US DOE Joint Genome Institute"/>
            <person name="Lucas S."/>
            <person name="Han J."/>
            <person name="Lapidus A."/>
            <person name="Cheng J.-F."/>
            <person name="Goodwin L."/>
            <person name="Pitluck S."/>
            <person name="Peters L."/>
            <person name="Mikhailova N."/>
            <person name="Teshima H."/>
            <person name="Detter J.C."/>
            <person name="Han C."/>
            <person name="Tapia R."/>
            <person name="Land M."/>
            <person name="Hauser L."/>
            <person name="Kyrpides N."/>
            <person name="Ivanova N."/>
            <person name="Pagani I."/>
            <person name="Dunn J."/>
            <person name="Taghavi S."/>
            <person name="Francis A."/>
            <person name="van der Lelie D."/>
            <person name="Woyke T."/>
        </authorList>
    </citation>
    <scope>NUCLEOTIDE SEQUENCE [LARGE SCALE GENOMIC DNA]</scope>
    <source>
        <strain evidence="1 2">BC1</strain>
    </source>
</reference>
<dbReference type="KEGG" id="cpas:Clopa_4548"/>
<organism evidence="1 2">
    <name type="scientific">Clostridium pasteurianum BC1</name>
    <dbReference type="NCBI Taxonomy" id="86416"/>
    <lineage>
        <taxon>Bacteria</taxon>
        <taxon>Bacillati</taxon>
        <taxon>Bacillota</taxon>
        <taxon>Clostridia</taxon>
        <taxon>Eubacteriales</taxon>
        <taxon>Clostridiaceae</taxon>
        <taxon>Clostridium</taxon>
    </lineage>
</organism>